<comment type="caution">
    <text evidence="2">The sequence shown here is derived from an EMBL/GenBank/DDBJ whole genome shotgun (WGS) entry which is preliminary data.</text>
</comment>
<dbReference type="PANTHER" id="PTHR46825:SF9">
    <property type="entry name" value="BETA-LACTAMASE-RELATED DOMAIN-CONTAINING PROTEIN"/>
    <property type="match status" value="1"/>
</dbReference>
<reference evidence="2 3" key="1">
    <citation type="submission" date="2024-09" db="EMBL/GenBank/DDBJ databases">
        <authorList>
            <person name="Sun Q."/>
            <person name="Mori K."/>
        </authorList>
    </citation>
    <scope>NUCLEOTIDE SEQUENCE [LARGE SCALE GENOMIC DNA]</scope>
    <source>
        <strain evidence="2 3">JCM 3324</strain>
    </source>
</reference>
<dbReference type="SUPFAM" id="SSF56601">
    <property type="entry name" value="beta-lactamase/transpeptidase-like"/>
    <property type="match status" value="1"/>
</dbReference>
<evidence type="ECO:0000313" key="2">
    <source>
        <dbReference type="EMBL" id="MFB9477167.1"/>
    </source>
</evidence>
<feature type="domain" description="Beta-lactamase-related" evidence="1">
    <location>
        <begin position="10"/>
        <end position="326"/>
    </location>
</feature>
<dbReference type="PANTHER" id="PTHR46825">
    <property type="entry name" value="D-ALANYL-D-ALANINE-CARBOXYPEPTIDASE/ENDOPEPTIDASE AMPH"/>
    <property type="match status" value="1"/>
</dbReference>
<proteinExistence type="predicted"/>
<evidence type="ECO:0000313" key="3">
    <source>
        <dbReference type="Proteomes" id="UP001589568"/>
    </source>
</evidence>
<keyword evidence="3" id="KW-1185">Reference proteome</keyword>
<dbReference type="Gene3D" id="3.40.710.10">
    <property type="entry name" value="DD-peptidase/beta-lactamase superfamily"/>
    <property type="match status" value="1"/>
</dbReference>
<organism evidence="2 3">
    <name type="scientific">Nonomuraea salmonea</name>
    <dbReference type="NCBI Taxonomy" id="46181"/>
    <lineage>
        <taxon>Bacteria</taxon>
        <taxon>Bacillati</taxon>
        <taxon>Actinomycetota</taxon>
        <taxon>Actinomycetes</taxon>
        <taxon>Streptosporangiales</taxon>
        <taxon>Streptosporangiaceae</taxon>
        <taxon>Nonomuraea</taxon>
    </lineage>
</organism>
<protein>
    <submittedName>
        <fullName evidence="2">Serine hydrolase domain-containing protein</fullName>
        <ecNumber evidence="2">3.-.-.-</ecNumber>
    </submittedName>
</protein>
<dbReference type="InterPro" id="IPR050491">
    <property type="entry name" value="AmpC-like"/>
</dbReference>
<name>A0ABV5P3S6_9ACTN</name>
<evidence type="ECO:0000259" key="1">
    <source>
        <dbReference type="Pfam" id="PF00144"/>
    </source>
</evidence>
<gene>
    <name evidence="2" type="ORF">ACFFR3_47395</name>
</gene>
<dbReference type="RefSeq" id="WP_379485316.1">
    <property type="nucleotide sequence ID" value="NZ_JBHMCF010000061.1"/>
</dbReference>
<dbReference type="EC" id="3.-.-.-" evidence="2"/>
<dbReference type="InterPro" id="IPR001466">
    <property type="entry name" value="Beta-lactam-related"/>
</dbReference>
<sequence>MGFDHAYWQDRLDTLRARHHVPGATLAVLAGGELHELASGVLHRGTGVAATADSVFQAGSIAKVYTATLVLQLADAGLLDLDTRVADVLPGFAVADPDVTRGVTIGQLLTHTSGIAGDFTLDTGRGDDCLARYVAACAEAGQDCPPGTVISYSSTGYALLGRVVEVLTGRTWDAALRERVLEPLGLEHTMTLPEEALRFRTAMSHLGEPGAWPEPAPVWDLLPRSAGPSGRVLATAGDLVRFARAHLDGGTPVLSAGSAALMRSRAVECLDTWSFMAGAWGHGWALYDWDGVTGFGHDGAALGQFSYLRVVPGSGVAAALLTNGGRAGELFAGLFQELLGELAGVRMPGLFAPDPRPAEIEMGPLTGTYERAGVRITIIERDGRPRVRWQLTGGNAGFAAPIEADLVPVSDTVLAMPGLGPVAVPWLPLVFGTLPDGTPYVYTGMRAARKVG</sequence>
<dbReference type="Proteomes" id="UP001589568">
    <property type="component" value="Unassembled WGS sequence"/>
</dbReference>
<dbReference type="GO" id="GO:0016787">
    <property type="term" value="F:hydrolase activity"/>
    <property type="evidence" value="ECO:0007669"/>
    <property type="project" value="UniProtKB-KW"/>
</dbReference>
<keyword evidence="2" id="KW-0378">Hydrolase</keyword>
<dbReference type="Pfam" id="PF00144">
    <property type="entry name" value="Beta-lactamase"/>
    <property type="match status" value="1"/>
</dbReference>
<accession>A0ABV5P3S6</accession>
<dbReference type="InterPro" id="IPR012338">
    <property type="entry name" value="Beta-lactam/transpept-like"/>
</dbReference>
<dbReference type="EMBL" id="JBHMCF010000061">
    <property type="protein sequence ID" value="MFB9477167.1"/>
    <property type="molecule type" value="Genomic_DNA"/>
</dbReference>